<accession>A0A834I7A5</accession>
<evidence type="ECO:0000313" key="2">
    <source>
        <dbReference type="Proteomes" id="UP000625711"/>
    </source>
</evidence>
<gene>
    <name evidence="1" type="ORF">GWI33_011221</name>
</gene>
<reference evidence="1" key="1">
    <citation type="submission" date="2020-08" db="EMBL/GenBank/DDBJ databases">
        <title>Genome sequencing and assembly of the red palm weevil Rhynchophorus ferrugineus.</title>
        <authorList>
            <person name="Dias G.B."/>
            <person name="Bergman C.M."/>
            <person name="Manee M."/>
        </authorList>
    </citation>
    <scope>NUCLEOTIDE SEQUENCE</scope>
    <source>
        <strain evidence="1">AA-2017</strain>
        <tissue evidence="1">Whole larva</tissue>
    </source>
</reference>
<comment type="caution">
    <text evidence="1">The sequence shown here is derived from an EMBL/GenBank/DDBJ whole genome shotgun (WGS) entry which is preliminary data.</text>
</comment>
<dbReference type="AlphaFoldDB" id="A0A834I7A5"/>
<dbReference type="Proteomes" id="UP000625711">
    <property type="component" value="Unassembled WGS sequence"/>
</dbReference>
<keyword evidence="2" id="KW-1185">Reference proteome</keyword>
<sequence length="74" mass="8792">MPPTTSNQRSPGPVDAHKCVYLTQWTRGGSKVVRPNRAECRWREVYWTTKFRLFRLARRLLTERRRNGSEMLGE</sequence>
<protein>
    <submittedName>
        <fullName evidence="1">Uncharacterized protein</fullName>
    </submittedName>
</protein>
<organism evidence="1 2">
    <name type="scientific">Rhynchophorus ferrugineus</name>
    <name type="common">Red palm weevil</name>
    <name type="synonym">Curculio ferrugineus</name>
    <dbReference type="NCBI Taxonomy" id="354439"/>
    <lineage>
        <taxon>Eukaryota</taxon>
        <taxon>Metazoa</taxon>
        <taxon>Ecdysozoa</taxon>
        <taxon>Arthropoda</taxon>
        <taxon>Hexapoda</taxon>
        <taxon>Insecta</taxon>
        <taxon>Pterygota</taxon>
        <taxon>Neoptera</taxon>
        <taxon>Endopterygota</taxon>
        <taxon>Coleoptera</taxon>
        <taxon>Polyphaga</taxon>
        <taxon>Cucujiformia</taxon>
        <taxon>Curculionidae</taxon>
        <taxon>Dryophthorinae</taxon>
        <taxon>Rhynchophorus</taxon>
    </lineage>
</organism>
<dbReference type="EMBL" id="JAACXV010008997">
    <property type="protein sequence ID" value="KAF7275837.1"/>
    <property type="molecule type" value="Genomic_DNA"/>
</dbReference>
<proteinExistence type="predicted"/>
<name>A0A834I7A5_RHYFE</name>
<evidence type="ECO:0000313" key="1">
    <source>
        <dbReference type="EMBL" id="KAF7275837.1"/>
    </source>
</evidence>